<reference evidence="1 2" key="1">
    <citation type="journal article" date="2014" name="Appl. Environ. Microbiol.">
        <title>Genomic encyclopedia of type strains of the genus Bifidobacterium.</title>
        <authorList>
            <person name="Milani C."/>
            <person name="Lugli G.A."/>
            <person name="Duranti S."/>
            <person name="Turroni F."/>
            <person name="Bottacini F."/>
            <person name="Mangifesta M."/>
            <person name="Sanchez B."/>
            <person name="Viappiani A."/>
            <person name="Mancabelli L."/>
            <person name="Taminiau B."/>
            <person name="Delcenserie V."/>
            <person name="Barrangou R."/>
            <person name="Margolles A."/>
            <person name="van Sinderen D."/>
            <person name="Ventura M."/>
        </authorList>
    </citation>
    <scope>NUCLEOTIDE SEQUENCE [LARGE SCALE GENOMIC DNA]</scope>
    <source>
        <strain evidence="1 2">DSM 19703</strain>
    </source>
</reference>
<gene>
    <name evidence="1" type="ORF">BBOMB_0106</name>
</gene>
<proteinExistence type="predicted"/>
<dbReference type="AlphaFoldDB" id="A0A080N3T4"/>
<comment type="caution">
    <text evidence="1">The sequence shown here is derived from an EMBL/GenBank/DDBJ whole genome shotgun (WGS) entry which is preliminary data.</text>
</comment>
<evidence type="ECO:0000313" key="1">
    <source>
        <dbReference type="EMBL" id="KFF30795.1"/>
    </source>
</evidence>
<dbReference type="EMBL" id="ATLK01000001">
    <property type="protein sequence ID" value="KFF30795.1"/>
    <property type="molecule type" value="Genomic_DNA"/>
</dbReference>
<protein>
    <submittedName>
        <fullName evidence="1">Uncharacterized protein</fullName>
    </submittedName>
</protein>
<name>A0A080N3T4_9BIFI</name>
<organism evidence="1 2">
    <name type="scientific">Bifidobacterium bombi DSM 19703</name>
    <dbReference type="NCBI Taxonomy" id="1341695"/>
    <lineage>
        <taxon>Bacteria</taxon>
        <taxon>Bacillati</taxon>
        <taxon>Actinomycetota</taxon>
        <taxon>Actinomycetes</taxon>
        <taxon>Bifidobacteriales</taxon>
        <taxon>Bifidobacteriaceae</taxon>
        <taxon>Bifidobacterium</taxon>
    </lineage>
</organism>
<dbReference type="STRING" id="1341695.BBOMB_0106"/>
<accession>A0A080N3T4</accession>
<dbReference type="Proteomes" id="UP000028730">
    <property type="component" value="Unassembled WGS sequence"/>
</dbReference>
<keyword evidence="2" id="KW-1185">Reference proteome</keyword>
<sequence>MYMWAVYGFRAAAAHFAVLKKHCPLFVIVINVELSVGVVSGKNKGCLILGDEGFWSFWVNSIDLLDLLVGLVRLCIN</sequence>
<evidence type="ECO:0000313" key="2">
    <source>
        <dbReference type="Proteomes" id="UP000028730"/>
    </source>
</evidence>